<accession>A0ABT7HAI7</accession>
<keyword evidence="2" id="KW-1185">Reference proteome</keyword>
<dbReference type="Proteomes" id="UP001223547">
    <property type="component" value="Unassembled WGS sequence"/>
</dbReference>
<dbReference type="EMBL" id="JASSQD010000001">
    <property type="protein sequence ID" value="MDK9556942.1"/>
    <property type="molecule type" value="Genomic_DNA"/>
</dbReference>
<sequence>MATYSMDGAGAIVTAITIAPDGEITGTDGTARQFLGQLTIPDVAFNVYEVAYTASNCGESSGHSRDGQFTDLGTYDPVAGELLFAASNGEVTAFSRGAR</sequence>
<reference evidence="1 2" key="1">
    <citation type="submission" date="2023-05" db="EMBL/GenBank/DDBJ databases">
        <title>Marinobacter albus sp. nov., a marine bacterium isolated from sand in a coastal intertidal zone of huludao.</title>
        <authorList>
            <person name="Deng T."/>
        </authorList>
    </citation>
    <scope>NUCLEOTIDE SEQUENCE [LARGE SCALE GENOMIC DNA]</scope>
    <source>
        <strain evidence="1 2">M216</strain>
    </source>
</reference>
<gene>
    <name evidence="1" type="ORF">QQF73_04835</name>
</gene>
<dbReference type="RefSeq" id="WP_219866585.1">
    <property type="nucleotide sequence ID" value="NZ_JASSQD010000001.1"/>
</dbReference>
<comment type="caution">
    <text evidence="1">The sequence shown here is derived from an EMBL/GenBank/DDBJ whole genome shotgun (WGS) entry which is preliminary data.</text>
</comment>
<organism evidence="1 2">
    <name type="scientific">Marinobacter albus</name>
    <dbReference type="NCBI Taxonomy" id="3030833"/>
    <lineage>
        <taxon>Bacteria</taxon>
        <taxon>Pseudomonadati</taxon>
        <taxon>Pseudomonadota</taxon>
        <taxon>Gammaproteobacteria</taxon>
        <taxon>Pseudomonadales</taxon>
        <taxon>Marinobacteraceae</taxon>
        <taxon>Marinobacter</taxon>
    </lineage>
</organism>
<evidence type="ECO:0000313" key="2">
    <source>
        <dbReference type="Proteomes" id="UP001223547"/>
    </source>
</evidence>
<proteinExistence type="predicted"/>
<evidence type="ECO:0000313" key="1">
    <source>
        <dbReference type="EMBL" id="MDK9556942.1"/>
    </source>
</evidence>
<protein>
    <submittedName>
        <fullName evidence="1">Uncharacterized protein</fullName>
    </submittedName>
</protein>
<name>A0ABT7HAI7_9GAMM</name>